<dbReference type="EMBL" id="CM018046">
    <property type="protein sequence ID" value="KAA8525490.1"/>
    <property type="molecule type" value="Genomic_DNA"/>
</dbReference>
<dbReference type="Proteomes" id="UP000325577">
    <property type="component" value="Linkage Group LG3"/>
</dbReference>
<feature type="region of interest" description="Disordered" evidence="1">
    <location>
        <begin position="30"/>
        <end position="61"/>
    </location>
</feature>
<feature type="compositionally biased region" description="Basic and acidic residues" evidence="1">
    <location>
        <begin position="203"/>
        <end position="213"/>
    </location>
</feature>
<evidence type="ECO:0000256" key="1">
    <source>
        <dbReference type="SAM" id="MobiDB-lite"/>
    </source>
</evidence>
<name>A0A5J5A4U8_9ASTE</name>
<feature type="compositionally biased region" description="Basic and acidic residues" evidence="1">
    <location>
        <begin position="38"/>
        <end position="57"/>
    </location>
</feature>
<dbReference type="AlphaFoldDB" id="A0A5J5A4U8"/>
<keyword evidence="3" id="KW-1185">Reference proteome</keyword>
<sequence>MDWMKLGVANKFHHLEETINRLSKALFSNKEGSSCHTHPNDRDGHSCNNRKENRDELDGGQSVFSSKMAKLKFPRYLGDDPTEWFNRVAQFFEYQGTNDAQKVPLASFHLEGEANQLWPSNCENFDEALSLIKQVGSLRDYQQEFERLGNRPRTLKEAISLARMKDDQLSRQCNFLRPSPLARAPLALPPPAREPPTAQIKRLSWDEMQKWRA</sequence>
<evidence type="ECO:0000313" key="3">
    <source>
        <dbReference type="Proteomes" id="UP000325577"/>
    </source>
</evidence>
<organism evidence="2 3">
    <name type="scientific">Nyssa sinensis</name>
    <dbReference type="NCBI Taxonomy" id="561372"/>
    <lineage>
        <taxon>Eukaryota</taxon>
        <taxon>Viridiplantae</taxon>
        <taxon>Streptophyta</taxon>
        <taxon>Embryophyta</taxon>
        <taxon>Tracheophyta</taxon>
        <taxon>Spermatophyta</taxon>
        <taxon>Magnoliopsida</taxon>
        <taxon>eudicotyledons</taxon>
        <taxon>Gunneridae</taxon>
        <taxon>Pentapetalae</taxon>
        <taxon>asterids</taxon>
        <taxon>Cornales</taxon>
        <taxon>Nyssaceae</taxon>
        <taxon>Nyssa</taxon>
    </lineage>
</organism>
<evidence type="ECO:0000313" key="2">
    <source>
        <dbReference type="EMBL" id="KAA8525490.1"/>
    </source>
</evidence>
<accession>A0A5J5A4U8</accession>
<reference evidence="2 3" key="1">
    <citation type="submission" date="2019-09" db="EMBL/GenBank/DDBJ databases">
        <title>A chromosome-level genome assembly of the Chinese tupelo Nyssa sinensis.</title>
        <authorList>
            <person name="Yang X."/>
            <person name="Kang M."/>
            <person name="Yang Y."/>
            <person name="Xiong H."/>
            <person name="Wang M."/>
            <person name="Zhang Z."/>
            <person name="Wang Z."/>
            <person name="Wu H."/>
            <person name="Ma T."/>
            <person name="Liu J."/>
            <person name="Xi Z."/>
        </authorList>
    </citation>
    <scope>NUCLEOTIDE SEQUENCE [LARGE SCALE GENOMIC DNA]</scope>
    <source>
        <strain evidence="2">J267</strain>
        <tissue evidence="2">Leaf</tissue>
    </source>
</reference>
<evidence type="ECO:0008006" key="4">
    <source>
        <dbReference type="Google" id="ProtNLM"/>
    </source>
</evidence>
<gene>
    <name evidence="2" type="ORF">F0562_007345</name>
</gene>
<dbReference type="OrthoDB" id="2013610at2759"/>
<protein>
    <recommendedName>
        <fullName evidence="4">Retrotransposon gag domain-containing protein</fullName>
    </recommendedName>
</protein>
<proteinExistence type="predicted"/>
<feature type="region of interest" description="Disordered" evidence="1">
    <location>
        <begin position="182"/>
        <end position="213"/>
    </location>
</feature>